<dbReference type="InterPro" id="IPR018485">
    <property type="entry name" value="FGGY_C"/>
</dbReference>
<evidence type="ECO:0000313" key="7">
    <source>
        <dbReference type="EMBL" id="MBW3363566.1"/>
    </source>
</evidence>
<dbReference type="Gene3D" id="3.30.420.40">
    <property type="match status" value="2"/>
</dbReference>
<evidence type="ECO:0000256" key="4">
    <source>
        <dbReference type="RuleBase" id="RU003733"/>
    </source>
</evidence>
<dbReference type="InterPro" id="IPR018484">
    <property type="entry name" value="FGGY_N"/>
</dbReference>
<keyword evidence="3 4" id="KW-0418">Kinase</keyword>
<feature type="domain" description="Carbohydrate kinase FGGY N-terminal" evidence="5">
    <location>
        <begin position="6"/>
        <end position="249"/>
    </location>
</feature>
<dbReference type="InterPro" id="IPR018483">
    <property type="entry name" value="Carb_kinase_FGGY_CS"/>
</dbReference>
<dbReference type="Proteomes" id="UP000774935">
    <property type="component" value="Unassembled WGS sequence"/>
</dbReference>
<dbReference type="SUPFAM" id="SSF53067">
    <property type="entry name" value="Actin-like ATPase domain"/>
    <property type="match status" value="2"/>
</dbReference>
<evidence type="ECO:0000259" key="6">
    <source>
        <dbReference type="Pfam" id="PF02782"/>
    </source>
</evidence>
<keyword evidence="8" id="KW-1185">Reference proteome</keyword>
<evidence type="ECO:0000256" key="2">
    <source>
        <dbReference type="ARBA" id="ARBA00022679"/>
    </source>
</evidence>
<evidence type="ECO:0000313" key="8">
    <source>
        <dbReference type="Proteomes" id="UP000774935"/>
    </source>
</evidence>
<reference evidence="7 8" key="1">
    <citation type="submission" date="2021-07" db="EMBL/GenBank/DDBJ databases">
        <authorList>
            <person name="Kim M.K."/>
        </authorList>
    </citation>
    <scope>NUCLEOTIDE SEQUENCE [LARGE SCALE GENOMIC DNA]</scope>
    <source>
        <strain evidence="7 8">HLY7-15</strain>
    </source>
</reference>
<dbReference type="InterPro" id="IPR050406">
    <property type="entry name" value="FGGY_Carb_Kinase"/>
</dbReference>
<sequence length="511" mass="56603">MQQETIIGVDIGTTSTKAVAFGIDGKLLFQYAVEYPIYSSQPSYAEQDPEQIFEVVLQTLQVIVEKLRLAGYSLTGVSFSSAMHSLIVLDAENNLLTNSITWADTRSKIQAEKLKQSEAGYEIYLHTGTPIHPMSVLPKLVWLREQRPELFARATRFIGIKEYVWYKLFGEFIVDYSVASATGLFNIFDLTWHQPSLQVAGISPQQLSDPVPVTHSNYKLRPVYKTRLNLPDNIPFIVGANDGCLANLGSNAMDDGHITITIGTSGAVRVMAKQPATDKLQRIFSYILTPEHYVLGGAVNNGGVVLQWFRDTFYSSETATAKSHNKDPYALLCNEAATVPAGADGLLFLPYLLGERAPVWDASASACFIGIRPGHTRAHFVRALLEGITFNMYSVTKALEQVTGSVSKVFANGGLSRSELWVQMLADVFNKEVCLTETYESSAFGAAIVGLYALGKIEKLEDAAQLVTITKTYTPNTNNHLRYQKSYRVFEDLYPTLKSTFSQLDDLRNEP</sequence>
<evidence type="ECO:0000256" key="1">
    <source>
        <dbReference type="ARBA" id="ARBA00009156"/>
    </source>
</evidence>
<dbReference type="InterPro" id="IPR043129">
    <property type="entry name" value="ATPase_NBD"/>
</dbReference>
<name>A0ABS6X6R2_9BACT</name>
<dbReference type="RefSeq" id="WP_199108176.1">
    <property type="nucleotide sequence ID" value="NZ_JAHWXQ010000001.1"/>
</dbReference>
<dbReference type="InterPro" id="IPR000577">
    <property type="entry name" value="Carb_kinase_FGGY"/>
</dbReference>
<organism evidence="7 8">
    <name type="scientific">Pontibacter populi</name>
    <dbReference type="NCBI Taxonomy" id="890055"/>
    <lineage>
        <taxon>Bacteria</taxon>
        <taxon>Pseudomonadati</taxon>
        <taxon>Bacteroidota</taxon>
        <taxon>Cytophagia</taxon>
        <taxon>Cytophagales</taxon>
        <taxon>Hymenobacteraceae</taxon>
        <taxon>Pontibacter</taxon>
    </lineage>
</organism>
<gene>
    <name evidence="7" type="ORF">KYK27_00815</name>
</gene>
<comment type="similarity">
    <text evidence="1 4">Belongs to the FGGY kinase family.</text>
</comment>
<dbReference type="PIRSF" id="PIRSF000538">
    <property type="entry name" value="GlpK"/>
    <property type="match status" value="1"/>
</dbReference>
<dbReference type="CDD" id="cd07770">
    <property type="entry name" value="ASKHA_NBD_FGGY_GntK"/>
    <property type="match status" value="1"/>
</dbReference>
<feature type="domain" description="Carbohydrate kinase FGGY C-terminal" evidence="6">
    <location>
        <begin position="260"/>
        <end position="454"/>
    </location>
</feature>
<keyword evidence="2 4" id="KW-0808">Transferase</keyword>
<dbReference type="EMBL" id="JAHWXQ010000001">
    <property type="protein sequence ID" value="MBW3363566.1"/>
    <property type="molecule type" value="Genomic_DNA"/>
</dbReference>
<proteinExistence type="inferred from homology"/>
<evidence type="ECO:0000256" key="3">
    <source>
        <dbReference type="ARBA" id="ARBA00022777"/>
    </source>
</evidence>
<dbReference type="PANTHER" id="PTHR43095">
    <property type="entry name" value="SUGAR KINASE"/>
    <property type="match status" value="1"/>
</dbReference>
<dbReference type="PANTHER" id="PTHR43095:SF2">
    <property type="entry name" value="GLUCONOKINASE"/>
    <property type="match status" value="1"/>
</dbReference>
<dbReference type="Pfam" id="PF02782">
    <property type="entry name" value="FGGY_C"/>
    <property type="match status" value="1"/>
</dbReference>
<protein>
    <submittedName>
        <fullName evidence="7">Gluconokinase</fullName>
    </submittedName>
</protein>
<dbReference type="PROSITE" id="PS00445">
    <property type="entry name" value="FGGY_KINASES_2"/>
    <property type="match status" value="1"/>
</dbReference>
<dbReference type="Pfam" id="PF00370">
    <property type="entry name" value="FGGY_N"/>
    <property type="match status" value="1"/>
</dbReference>
<evidence type="ECO:0000259" key="5">
    <source>
        <dbReference type="Pfam" id="PF00370"/>
    </source>
</evidence>
<comment type="caution">
    <text evidence="7">The sequence shown here is derived from an EMBL/GenBank/DDBJ whole genome shotgun (WGS) entry which is preliminary data.</text>
</comment>
<accession>A0ABS6X6R2</accession>